<feature type="region of interest" description="Disordered" evidence="1">
    <location>
        <begin position="45"/>
        <end position="75"/>
    </location>
</feature>
<feature type="compositionally biased region" description="Basic and acidic residues" evidence="1">
    <location>
        <begin position="66"/>
        <end position="75"/>
    </location>
</feature>
<accession>A0ABQ7D4H1</accession>
<evidence type="ECO:0008006" key="4">
    <source>
        <dbReference type="Google" id="ProtNLM"/>
    </source>
</evidence>
<proteinExistence type="predicted"/>
<protein>
    <recommendedName>
        <fullName evidence="4">SET domain-containing protein</fullName>
    </recommendedName>
</protein>
<evidence type="ECO:0000313" key="2">
    <source>
        <dbReference type="EMBL" id="KAF3567327.1"/>
    </source>
</evidence>
<dbReference type="Proteomes" id="UP000266723">
    <property type="component" value="Unassembled WGS sequence"/>
</dbReference>
<reference evidence="2 3" key="1">
    <citation type="journal article" date="2020" name="BMC Genomics">
        <title>Intraspecific diversification of the crop wild relative Brassica cretica Lam. using demographic model selection.</title>
        <authorList>
            <person name="Kioukis A."/>
            <person name="Michalopoulou V.A."/>
            <person name="Briers L."/>
            <person name="Pirintsos S."/>
            <person name="Studholme D.J."/>
            <person name="Pavlidis P."/>
            <person name="Sarris P.F."/>
        </authorList>
    </citation>
    <scope>NUCLEOTIDE SEQUENCE [LARGE SCALE GENOMIC DNA]</scope>
    <source>
        <strain evidence="3">cv. PFS-1207/04</strain>
    </source>
</reference>
<gene>
    <name evidence="2" type="ORF">DY000_02015314</name>
</gene>
<evidence type="ECO:0000313" key="3">
    <source>
        <dbReference type="Proteomes" id="UP000266723"/>
    </source>
</evidence>
<comment type="caution">
    <text evidence="2">The sequence shown here is derived from an EMBL/GenBank/DDBJ whole genome shotgun (WGS) entry which is preliminary data.</text>
</comment>
<dbReference type="EMBL" id="QGKV02000759">
    <property type="protein sequence ID" value="KAF3567327.1"/>
    <property type="molecule type" value="Genomic_DNA"/>
</dbReference>
<organism evidence="2 3">
    <name type="scientific">Brassica cretica</name>
    <name type="common">Mustard</name>
    <dbReference type="NCBI Taxonomy" id="69181"/>
    <lineage>
        <taxon>Eukaryota</taxon>
        <taxon>Viridiplantae</taxon>
        <taxon>Streptophyta</taxon>
        <taxon>Embryophyta</taxon>
        <taxon>Tracheophyta</taxon>
        <taxon>Spermatophyta</taxon>
        <taxon>Magnoliopsida</taxon>
        <taxon>eudicotyledons</taxon>
        <taxon>Gunneridae</taxon>
        <taxon>Pentapetalae</taxon>
        <taxon>rosids</taxon>
        <taxon>malvids</taxon>
        <taxon>Brassicales</taxon>
        <taxon>Brassicaceae</taxon>
        <taxon>Brassiceae</taxon>
        <taxon>Brassica</taxon>
    </lineage>
</organism>
<keyword evidence="3" id="KW-1185">Reference proteome</keyword>
<evidence type="ECO:0000256" key="1">
    <source>
        <dbReference type="SAM" id="MobiDB-lite"/>
    </source>
</evidence>
<name>A0ABQ7D4H1_BRACR</name>
<sequence length="89" mass="10312">MYMVERRSRIVICGVAVFDLMNHECNNRCIRWEEEKLDSDLNLKKKLKGDENGGSGKEAVSTTATKPEERRMLRLDVRRQKLKKEGCLG</sequence>